<keyword evidence="2" id="KW-1185">Reference proteome</keyword>
<reference evidence="1" key="1">
    <citation type="submission" date="2023-04" db="EMBL/GenBank/DDBJ databases">
        <title>Candida boidinii NBRC 1967.</title>
        <authorList>
            <person name="Ichikawa N."/>
            <person name="Sato H."/>
            <person name="Tonouchi N."/>
        </authorList>
    </citation>
    <scope>NUCLEOTIDE SEQUENCE</scope>
    <source>
        <strain evidence="1">NBRC 1967</strain>
    </source>
</reference>
<evidence type="ECO:0000313" key="2">
    <source>
        <dbReference type="Proteomes" id="UP001165101"/>
    </source>
</evidence>
<comment type="caution">
    <text evidence="1">The sequence shown here is derived from an EMBL/GenBank/DDBJ whole genome shotgun (WGS) entry which is preliminary data.</text>
</comment>
<proteinExistence type="predicted"/>
<dbReference type="EMBL" id="BSXV01004780">
    <property type="protein sequence ID" value="GMF01205.1"/>
    <property type="molecule type" value="Genomic_DNA"/>
</dbReference>
<protein>
    <submittedName>
        <fullName evidence="1">Unnamed protein product</fullName>
    </submittedName>
</protein>
<organism evidence="1 2">
    <name type="scientific">Candida boidinii</name>
    <name type="common">Yeast</name>
    <dbReference type="NCBI Taxonomy" id="5477"/>
    <lineage>
        <taxon>Eukaryota</taxon>
        <taxon>Fungi</taxon>
        <taxon>Dikarya</taxon>
        <taxon>Ascomycota</taxon>
        <taxon>Saccharomycotina</taxon>
        <taxon>Pichiomycetes</taxon>
        <taxon>Pichiales</taxon>
        <taxon>Pichiaceae</taxon>
        <taxon>Ogataea</taxon>
        <taxon>Ogataea/Candida clade</taxon>
    </lineage>
</organism>
<name>A0ACB5U4T5_CANBO</name>
<gene>
    <name evidence="1" type="ORF">Cboi01_000577900</name>
</gene>
<dbReference type="Proteomes" id="UP001165101">
    <property type="component" value="Unassembled WGS sequence"/>
</dbReference>
<sequence length="319" mass="35837">MPNLKIVDFSKGKLTSCDFVSSLTNVEKLILDNNHLVSLSNNISKMNNLAHLSVIKNNITALPKCIGSLTKLKTLDLHLNNISALNPDIWMLSNLESLNVSSNLLQNFPEPPEALLKDFLSRKSKLQQQKQLQDQIIENAKSKIKQTAIDTDEEDDVADYDDLNAHIDDNVESKNLKNLEIKVNDSTQNKLSISPPLSPLTAVPQTGMSINDSLTGAVSEEQQVTVFSNIRRRGSELDPHQQLFIGLEKSLRYLSMADNKLNDGVIQIISRFQNLEILNISYNDLFDIPSGHLSNLKKLKSLYLSDFKLYLQKLTKLKI</sequence>
<accession>A0ACB5U4T5</accession>
<evidence type="ECO:0000313" key="1">
    <source>
        <dbReference type="EMBL" id="GMF01205.1"/>
    </source>
</evidence>